<evidence type="ECO:0000313" key="2">
    <source>
        <dbReference type="Proteomes" id="UP000589626"/>
    </source>
</evidence>
<proteinExistence type="predicted"/>
<sequence length="36" mass="4134">MSDRVLSTDAAGTSYGQCVPFLRPYDVPRVLRYGWR</sequence>
<dbReference type="AlphaFoldDB" id="A0A7W4W1F7"/>
<keyword evidence="2" id="KW-1185">Reference proteome</keyword>
<gene>
    <name evidence="1" type="ORF">FHU40_005230</name>
</gene>
<accession>A0A7W4W1F7</accession>
<evidence type="ECO:0000313" key="1">
    <source>
        <dbReference type="EMBL" id="MBB3045373.1"/>
    </source>
</evidence>
<organism evidence="1 2">
    <name type="scientific">Nocardioides soli</name>
    <dbReference type="NCBI Taxonomy" id="1036020"/>
    <lineage>
        <taxon>Bacteria</taxon>
        <taxon>Bacillati</taxon>
        <taxon>Actinomycetota</taxon>
        <taxon>Actinomycetes</taxon>
        <taxon>Propionibacteriales</taxon>
        <taxon>Nocardioidaceae</taxon>
        <taxon>Nocardioides</taxon>
    </lineage>
</organism>
<protein>
    <submittedName>
        <fullName evidence="1">Uncharacterized protein</fullName>
    </submittedName>
</protein>
<dbReference type="Proteomes" id="UP000589626">
    <property type="component" value="Unassembled WGS sequence"/>
</dbReference>
<name>A0A7W4W1F7_9ACTN</name>
<dbReference type="EMBL" id="JACHWR010000006">
    <property type="protein sequence ID" value="MBB3045373.1"/>
    <property type="molecule type" value="Genomic_DNA"/>
</dbReference>
<comment type="caution">
    <text evidence="1">The sequence shown here is derived from an EMBL/GenBank/DDBJ whole genome shotgun (WGS) entry which is preliminary data.</text>
</comment>
<reference evidence="1 2" key="1">
    <citation type="submission" date="2020-08" db="EMBL/GenBank/DDBJ databases">
        <title>Sequencing the genomes of 1000 actinobacteria strains.</title>
        <authorList>
            <person name="Klenk H.-P."/>
        </authorList>
    </citation>
    <scope>NUCLEOTIDE SEQUENCE [LARGE SCALE GENOMIC DNA]</scope>
    <source>
        <strain evidence="1 2">DSM 105498</strain>
    </source>
</reference>